<dbReference type="Proteomes" id="UP000010556">
    <property type="component" value="Unassembled WGS sequence"/>
</dbReference>
<evidence type="ECO:0000259" key="2">
    <source>
        <dbReference type="Pfam" id="PF08164"/>
    </source>
</evidence>
<reference evidence="4" key="1">
    <citation type="journal article" date="2013" name="Science">
        <title>Comparative analysis of bat genomes provides insight into the evolution of flight and immunity.</title>
        <authorList>
            <person name="Zhang G."/>
            <person name="Cowled C."/>
            <person name="Shi Z."/>
            <person name="Huang Z."/>
            <person name="Bishop-Lilly K.A."/>
            <person name="Fang X."/>
            <person name="Wynne J.W."/>
            <person name="Xiong Z."/>
            <person name="Baker M.L."/>
            <person name="Zhao W."/>
            <person name="Tachedjian M."/>
            <person name="Zhu Y."/>
            <person name="Zhou P."/>
            <person name="Jiang X."/>
            <person name="Ng J."/>
            <person name="Yang L."/>
            <person name="Wu L."/>
            <person name="Xiao J."/>
            <person name="Feng Y."/>
            <person name="Chen Y."/>
            <person name="Sun X."/>
            <person name="Zhang Y."/>
            <person name="Marsh G.A."/>
            <person name="Crameri G."/>
            <person name="Broder C.C."/>
            <person name="Frey K.G."/>
            <person name="Wang L.F."/>
            <person name="Wang J."/>
        </authorList>
    </citation>
    <scope>NUCLEOTIDE SEQUENCE [LARGE SCALE GENOMIC DNA]</scope>
</reference>
<dbReference type="PANTHER" id="PTHR15565:SF0">
    <property type="entry name" value="PROTEIN AATF"/>
    <property type="match status" value="1"/>
</dbReference>
<proteinExistence type="predicted"/>
<accession>L5MCA3</accession>
<sequence length="371" mass="39186">MNSCTLKGTVGCEAAVGTGASLHPFSVPLPSPSHHGPWSPVSQQPRSLRCCSHVLTAPAPLAPADGTERVGPVPAMGVSGGCCPDRPSRAGGGRHALGRSGPAAATGTSGSSDAGCGCEWGRHWQQVREEALAPAVGASGASAGSGCKRGWCQQQVQTPGGTRSHRSEEFPVTTRGSPCLGLAALLTCSTILLRPTPAMFRACPLVLLRELIERKTSSLDPNDQVAMGRQWLAIQKLRSKIHKKVDRKASKGRKLRFHVLSKLLSFMAPIDHTTMNDDARLVSGWPGEAETKEMMELRVNLPPLSGGLGWSSVQGGGSSKFLPRFPAPGLESDCSLARLSRSALVVLRTIRTELYRSLFGQLNAPEEGHGD</sequence>
<dbReference type="InterPro" id="IPR039223">
    <property type="entry name" value="AATF/Bfr2"/>
</dbReference>
<feature type="domain" description="Apoptosis-antagonizing transcription factor C-terminal" evidence="2">
    <location>
        <begin position="206"/>
        <end position="279"/>
    </location>
</feature>
<evidence type="ECO:0000313" key="3">
    <source>
        <dbReference type="EMBL" id="ELK35900.1"/>
    </source>
</evidence>
<dbReference type="PANTHER" id="PTHR15565">
    <property type="entry name" value="AATF PROTEIN APOPTOSIS ANTAGONIZING TRANSCRIPTION FACTOR"/>
    <property type="match status" value="1"/>
</dbReference>
<evidence type="ECO:0000313" key="4">
    <source>
        <dbReference type="Proteomes" id="UP000010556"/>
    </source>
</evidence>
<dbReference type="GO" id="GO:0005730">
    <property type="term" value="C:nucleolus"/>
    <property type="evidence" value="ECO:0007669"/>
    <property type="project" value="TreeGrafter"/>
</dbReference>
<dbReference type="InterPro" id="IPR012617">
    <property type="entry name" value="AATF_C"/>
</dbReference>
<gene>
    <name evidence="3" type="ORF">MDA_GLEAN10012118</name>
</gene>
<dbReference type="GO" id="GO:0006357">
    <property type="term" value="P:regulation of transcription by RNA polymerase II"/>
    <property type="evidence" value="ECO:0007669"/>
    <property type="project" value="TreeGrafter"/>
</dbReference>
<dbReference type="AlphaFoldDB" id="L5MCA3"/>
<dbReference type="EMBL" id="KB102034">
    <property type="protein sequence ID" value="ELK35900.1"/>
    <property type="molecule type" value="Genomic_DNA"/>
</dbReference>
<name>L5MCA3_MYODS</name>
<evidence type="ECO:0000256" key="1">
    <source>
        <dbReference type="SAM" id="MobiDB-lite"/>
    </source>
</evidence>
<feature type="region of interest" description="Disordered" evidence="1">
    <location>
        <begin position="84"/>
        <end position="111"/>
    </location>
</feature>
<protein>
    <submittedName>
        <fullName evidence="3">Protein AATF</fullName>
    </submittedName>
</protein>
<organism evidence="3 4">
    <name type="scientific">Myotis davidii</name>
    <name type="common">David's myotis</name>
    <dbReference type="NCBI Taxonomy" id="225400"/>
    <lineage>
        <taxon>Eukaryota</taxon>
        <taxon>Metazoa</taxon>
        <taxon>Chordata</taxon>
        <taxon>Craniata</taxon>
        <taxon>Vertebrata</taxon>
        <taxon>Euteleostomi</taxon>
        <taxon>Mammalia</taxon>
        <taxon>Eutheria</taxon>
        <taxon>Laurasiatheria</taxon>
        <taxon>Chiroptera</taxon>
        <taxon>Yangochiroptera</taxon>
        <taxon>Vespertilionidae</taxon>
        <taxon>Myotis</taxon>
    </lineage>
</organism>
<dbReference type="Pfam" id="PF08164">
    <property type="entry name" value="TRAUB"/>
    <property type="match status" value="1"/>
</dbReference>
<keyword evidence="4" id="KW-1185">Reference proteome</keyword>
<feature type="compositionally biased region" description="Low complexity" evidence="1">
    <location>
        <begin position="100"/>
        <end position="111"/>
    </location>
</feature>